<dbReference type="SUPFAM" id="SSF55486">
    <property type="entry name" value="Metalloproteases ('zincins'), catalytic domain"/>
    <property type="match status" value="1"/>
</dbReference>
<sequence length="572" mass="60564">MPSPVFRSAPARGAARSRLVFTNCVFMPFTLVSDIKNLRLSGANHIDALISEGPDWNFVGISPPTDLRYTFSVTTGNEDGQRGQTAFSAAQQAAARTAFTYLQQVTGIRFVETGFGTGADIHLASINIPGADVTGLSSWHTSYTPPTSKYLNYVLDYSAEAYVYIDNVEFRAQNADLTPGGAGYETLLHELGHMLGLKHPFEGDIKLPYDGDHTDNTLMSYDAIRPTFHSTYGQYDLAALNWIYGGDGLGGKYGAHGAMDYLTGTDGDDAISGSAGNERLEGAGGNDVINGYGGVDEASYKGLRAEYDITKIEAGYVVIDQFGNDGQDVLVNVEQVVFADRTVNFAYEAVVQALYVGYFGRAADYSGMQSFQQQLGALNAPDNLRDLASAYSKDAGLHKLIDSFASSAESAALYPGNTATFIQALYQNVFGRAADAAGLAFWSKAIDSGGLSRANASLSIMAGAFDNKTAQGVLDAKLVNNKLTVASGFTLLIDTPQEVQGYGGAAAAAKVRGMLGGVTAATDLIDYQATIVATLNGMTGPARAPASVEHDLPVSHAELIGAGYPSWEPTLV</sequence>
<organism evidence="2 3">
    <name type="scientific">Massilia genomosp. 1</name>
    <dbReference type="NCBI Taxonomy" id="2609280"/>
    <lineage>
        <taxon>Bacteria</taxon>
        <taxon>Pseudomonadati</taxon>
        <taxon>Pseudomonadota</taxon>
        <taxon>Betaproteobacteria</taxon>
        <taxon>Burkholderiales</taxon>
        <taxon>Oxalobacteraceae</taxon>
        <taxon>Telluria group</taxon>
        <taxon>Massilia</taxon>
    </lineage>
</organism>
<name>A0ABX0MMP2_9BURK</name>
<dbReference type="InterPro" id="IPR038255">
    <property type="entry name" value="PBS_linker_sf"/>
</dbReference>
<dbReference type="InterPro" id="IPR006026">
    <property type="entry name" value="Peptidase_Metallo"/>
</dbReference>
<dbReference type="SUPFAM" id="SSF51120">
    <property type="entry name" value="beta-Roll"/>
    <property type="match status" value="1"/>
</dbReference>
<evidence type="ECO:0000313" key="2">
    <source>
        <dbReference type="EMBL" id="NHZ64037.1"/>
    </source>
</evidence>
<dbReference type="InterPro" id="IPR025282">
    <property type="entry name" value="DUF4214"/>
</dbReference>
<dbReference type="Pfam" id="PF13946">
    <property type="entry name" value="DUF4214"/>
    <property type="match status" value="1"/>
</dbReference>
<dbReference type="InterPro" id="IPR011049">
    <property type="entry name" value="Serralysin-like_metalloprot_C"/>
</dbReference>
<feature type="domain" description="Peptidase metallopeptidase" evidence="1">
    <location>
        <begin position="52"/>
        <end position="234"/>
    </location>
</feature>
<keyword evidence="3" id="KW-1185">Reference proteome</keyword>
<dbReference type="Gene3D" id="1.10.3130.20">
    <property type="entry name" value="Phycobilisome linker domain"/>
    <property type="match status" value="1"/>
</dbReference>
<dbReference type="Proteomes" id="UP000610594">
    <property type="component" value="Unassembled WGS sequence"/>
</dbReference>
<dbReference type="InterPro" id="IPR024079">
    <property type="entry name" value="MetalloPept_cat_dom_sf"/>
</dbReference>
<proteinExistence type="predicted"/>
<evidence type="ECO:0000259" key="1">
    <source>
        <dbReference type="SMART" id="SM00235"/>
    </source>
</evidence>
<dbReference type="SMART" id="SM00235">
    <property type="entry name" value="ZnMc"/>
    <property type="match status" value="1"/>
</dbReference>
<dbReference type="EMBL" id="WHJF01000044">
    <property type="protein sequence ID" value="NHZ64037.1"/>
    <property type="molecule type" value="Genomic_DNA"/>
</dbReference>
<reference evidence="2 3" key="1">
    <citation type="submission" date="2019-10" db="EMBL/GenBank/DDBJ databases">
        <title>Taxonomy of Antarctic Massilia spp.: description of Massilia rubra sp. nov., Massilia aquatica sp. nov., Massilia mucilaginosa sp. nov., Massilia frigida sp. nov. isolated from streams, lakes and regoliths.</title>
        <authorList>
            <person name="Holochova P."/>
            <person name="Sedlacek I."/>
            <person name="Kralova S."/>
            <person name="Maslanova I."/>
            <person name="Busse H.-J."/>
            <person name="Stankova E."/>
            <person name="Vrbovska V."/>
            <person name="Kovarovic V."/>
            <person name="Bartak M."/>
            <person name="Svec P."/>
            <person name="Pantucek R."/>
        </authorList>
    </citation>
    <scope>NUCLEOTIDE SEQUENCE [LARGE SCALE GENOMIC DNA]</scope>
    <source>
        <strain evidence="2 3">CCM 8694</strain>
    </source>
</reference>
<evidence type="ECO:0000313" key="3">
    <source>
        <dbReference type="Proteomes" id="UP000610594"/>
    </source>
</evidence>
<dbReference type="Gene3D" id="3.40.390.10">
    <property type="entry name" value="Collagenase (Catalytic Domain)"/>
    <property type="match status" value="1"/>
</dbReference>
<gene>
    <name evidence="2" type="ORF">F1735_17285</name>
</gene>
<accession>A0ABX0MMP2</accession>
<comment type="caution">
    <text evidence="2">The sequence shown here is derived from an EMBL/GenBank/DDBJ whole genome shotgun (WGS) entry which is preliminary data.</text>
</comment>
<protein>
    <submittedName>
        <fullName evidence="2">DUF4214 domain-containing protein</fullName>
    </submittedName>
</protein>